<dbReference type="EMBL" id="CP025746">
    <property type="protein sequence ID" value="QAA30700.1"/>
    <property type="molecule type" value="Genomic_DNA"/>
</dbReference>
<dbReference type="Proteomes" id="UP000286268">
    <property type="component" value="Chromosome"/>
</dbReference>
<dbReference type="OrthoDB" id="9797344at2"/>
<dbReference type="PROSITE" id="PS51831">
    <property type="entry name" value="HD"/>
    <property type="match status" value="1"/>
</dbReference>
<feature type="domain" description="HD" evidence="1">
    <location>
        <begin position="26"/>
        <end position="129"/>
    </location>
</feature>
<dbReference type="InterPro" id="IPR006674">
    <property type="entry name" value="HD_domain"/>
</dbReference>
<gene>
    <name evidence="2" type="ORF">C1I91_02905</name>
</gene>
<protein>
    <submittedName>
        <fullName evidence="2">Phosphohydrolase</fullName>
    </submittedName>
</protein>
<organism evidence="2 3">
    <name type="scientific">Clostridium manihotivorum</name>
    <dbReference type="NCBI Taxonomy" id="2320868"/>
    <lineage>
        <taxon>Bacteria</taxon>
        <taxon>Bacillati</taxon>
        <taxon>Bacillota</taxon>
        <taxon>Clostridia</taxon>
        <taxon>Eubacteriales</taxon>
        <taxon>Clostridiaceae</taxon>
        <taxon>Clostridium</taxon>
    </lineage>
</organism>
<evidence type="ECO:0000313" key="3">
    <source>
        <dbReference type="Proteomes" id="UP000286268"/>
    </source>
</evidence>
<keyword evidence="3" id="KW-1185">Reference proteome</keyword>
<name>A0A3R5V5H4_9CLOT</name>
<accession>A0A3R5V5H4</accession>
<dbReference type="AlphaFoldDB" id="A0A3R5V5H4"/>
<dbReference type="KEGG" id="cmah:C1I91_02905"/>
<sequence>MSMRDIIIKTADMLKERFEGEGSGHDWWHIYRVWQNAKNIAEYEKCDKEIVELAALLHDIADWKFNDGDEKAGSRVARQWLREQDAEEEVIVRVCEIIDNVTFKGAKVTNNMQSIEGMIVQDADRLDAIGAVGIGRAFAYGGFKGREMYNPKVAHQLHDSFEAYKNSESNTINHFYEKLLFLKDMMNTKRGRELAEGRHEFMEQFLERFYKEWDGEI</sequence>
<dbReference type="InterPro" id="IPR003607">
    <property type="entry name" value="HD/PDEase_dom"/>
</dbReference>
<proteinExistence type="predicted"/>
<dbReference type="Gene3D" id="1.20.58.1910">
    <property type="match status" value="1"/>
</dbReference>
<dbReference type="PANTHER" id="PTHR33594">
    <property type="entry name" value="SUPERFAMILY HYDROLASE, PUTATIVE (AFU_ORTHOLOGUE AFUA_1G03035)-RELATED"/>
    <property type="match status" value="1"/>
</dbReference>
<dbReference type="CDD" id="cd00077">
    <property type="entry name" value="HDc"/>
    <property type="match status" value="1"/>
</dbReference>
<dbReference type="SUPFAM" id="SSF109604">
    <property type="entry name" value="HD-domain/PDEase-like"/>
    <property type="match status" value="1"/>
</dbReference>
<evidence type="ECO:0000313" key="2">
    <source>
        <dbReference type="EMBL" id="QAA30700.1"/>
    </source>
</evidence>
<dbReference type="Gene3D" id="1.10.472.50">
    <property type="entry name" value="HD-domain/PDEase-like"/>
    <property type="match status" value="1"/>
</dbReference>
<reference evidence="2 3" key="1">
    <citation type="submission" date="2018-01" db="EMBL/GenBank/DDBJ databases">
        <title>Genome Sequencing and Assembly of Anaerobacter polyendosporus strain CT4.</title>
        <authorList>
            <person name="Tachaapaikoon C."/>
            <person name="Sutheeworapong S."/>
            <person name="Jenjaroenpun P."/>
            <person name="Wongsurawat T."/>
            <person name="Nookeaw I."/>
            <person name="Cheawchanlertfa P."/>
            <person name="Kosugi A."/>
            <person name="Cheevadhanarak S."/>
            <person name="Ratanakhanokchai K."/>
        </authorList>
    </citation>
    <scope>NUCLEOTIDE SEQUENCE [LARGE SCALE GENOMIC DNA]</scope>
    <source>
        <strain evidence="2 3">CT4</strain>
    </source>
</reference>
<evidence type="ECO:0000259" key="1">
    <source>
        <dbReference type="PROSITE" id="PS51831"/>
    </source>
</evidence>
<dbReference type="PANTHER" id="PTHR33594:SF1">
    <property type="entry name" value="HD_PDEASE DOMAIN-CONTAINING PROTEIN"/>
    <property type="match status" value="1"/>
</dbReference>
<keyword evidence="2" id="KW-0378">Hydrolase</keyword>
<dbReference type="Pfam" id="PF01966">
    <property type="entry name" value="HD"/>
    <property type="match status" value="1"/>
</dbReference>
<dbReference type="GO" id="GO:0016787">
    <property type="term" value="F:hydrolase activity"/>
    <property type="evidence" value="ECO:0007669"/>
    <property type="project" value="UniProtKB-KW"/>
</dbReference>
<dbReference type="SMART" id="SM00471">
    <property type="entry name" value="HDc"/>
    <property type="match status" value="1"/>
</dbReference>